<keyword evidence="3" id="KW-0699">rRNA-binding</keyword>
<feature type="binding site" evidence="3">
    <location>
        <position position="395"/>
    </location>
    <ligand>
        <name>Zn(2+)</name>
        <dbReference type="ChEBI" id="CHEBI:29105"/>
    </ligand>
</feature>
<dbReference type="GO" id="GO:0042274">
    <property type="term" value="P:ribosomal small subunit biogenesis"/>
    <property type="evidence" value="ECO:0007669"/>
    <property type="project" value="UniProtKB-UniRule"/>
</dbReference>
<dbReference type="GO" id="GO:0046872">
    <property type="term" value="F:metal ion binding"/>
    <property type="evidence" value="ECO:0007669"/>
    <property type="project" value="UniProtKB-KW"/>
</dbReference>
<comment type="subunit">
    <text evidence="3">Monomer. Associates with 30S ribosomal subunit, binds 16S rRNA.</text>
</comment>
<dbReference type="PROSITE" id="PS50936">
    <property type="entry name" value="ENGC_GTPASE"/>
    <property type="match status" value="1"/>
</dbReference>
<feature type="binding site" evidence="3">
    <location>
        <begin position="248"/>
        <end position="251"/>
    </location>
    <ligand>
        <name>GTP</name>
        <dbReference type="ChEBI" id="CHEBI:37565"/>
    </ligand>
</feature>
<comment type="cofactor">
    <cofactor evidence="3">
        <name>Zn(2+)</name>
        <dbReference type="ChEBI" id="CHEBI:29105"/>
    </cofactor>
    <text evidence="3">Binds 1 zinc ion per subunit.</text>
</comment>
<feature type="binding site" evidence="3">
    <location>
        <position position="400"/>
    </location>
    <ligand>
        <name>Zn(2+)</name>
        <dbReference type="ChEBI" id="CHEBI:29105"/>
    </ligand>
</feature>
<dbReference type="GO" id="GO:0005525">
    <property type="term" value="F:GTP binding"/>
    <property type="evidence" value="ECO:0007669"/>
    <property type="project" value="UniProtKB-UniRule"/>
</dbReference>
<dbReference type="PROSITE" id="PS51721">
    <property type="entry name" value="G_CP"/>
    <property type="match status" value="1"/>
</dbReference>
<feature type="binding site" evidence="3">
    <location>
        <position position="402"/>
    </location>
    <ligand>
        <name>Zn(2+)</name>
        <dbReference type="ChEBI" id="CHEBI:29105"/>
    </ligand>
</feature>
<protein>
    <recommendedName>
        <fullName evidence="3">Small ribosomal subunit biogenesis GTPase RsgA</fullName>
        <ecNumber evidence="3">3.6.1.-</ecNumber>
    </recommendedName>
</protein>
<keyword evidence="3" id="KW-0378">Hydrolase</keyword>
<dbReference type="HAMAP" id="MF_01820">
    <property type="entry name" value="GTPase_RsgA"/>
    <property type="match status" value="1"/>
</dbReference>
<dbReference type="PANTHER" id="PTHR32120:SF11">
    <property type="entry name" value="SMALL RIBOSOMAL SUBUNIT BIOGENESIS GTPASE RSGA 1, MITOCHONDRIAL-RELATED"/>
    <property type="match status" value="1"/>
</dbReference>
<comment type="function">
    <text evidence="3">One of several proteins that assist in the late maturation steps of the functional core of the 30S ribosomal subunit. Helps release RbfA from mature subunits. May play a role in the assembly of ribosomal proteins into the subunit. Circularly permuted GTPase that catalyzes slow GTP hydrolysis, GTPase activity is stimulated by the 30S ribosomal subunit.</text>
</comment>
<gene>
    <name evidence="3" type="primary">rsgA</name>
    <name evidence="6" type="ORF">AO382_0237</name>
</gene>
<feature type="domain" description="CP-type G" evidence="5">
    <location>
        <begin position="192"/>
        <end position="371"/>
    </location>
</feature>
<evidence type="ECO:0000259" key="4">
    <source>
        <dbReference type="PROSITE" id="PS50936"/>
    </source>
</evidence>
<feature type="binding site" evidence="3">
    <location>
        <position position="409"/>
    </location>
    <ligand>
        <name>Zn(2+)</name>
        <dbReference type="ChEBI" id="CHEBI:29105"/>
    </ligand>
</feature>
<dbReference type="Proteomes" id="UP000078446">
    <property type="component" value="Unassembled WGS sequence"/>
</dbReference>
<feature type="domain" description="EngC GTPase" evidence="4">
    <location>
        <begin position="209"/>
        <end position="369"/>
    </location>
</feature>
<dbReference type="CDD" id="cd01854">
    <property type="entry name" value="YjeQ_EngC"/>
    <property type="match status" value="1"/>
</dbReference>
<dbReference type="Pfam" id="PF03193">
    <property type="entry name" value="RsgA_GTPase"/>
    <property type="match status" value="1"/>
</dbReference>
<reference evidence="6 7" key="1">
    <citation type="journal article" date="2016" name="Genome Biol. Evol.">
        <title>Comparative Genomic Analyses of the Moraxella catarrhalis Serosensitive and Seroresistant Lineages Demonstrate Their Independent Evolution.</title>
        <authorList>
            <person name="Earl J.P."/>
            <person name="de Vries S.P."/>
            <person name="Ahmed A."/>
            <person name="Powell E."/>
            <person name="Schultz M.P."/>
            <person name="Hermans P.W."/>
            <person name="Hill D.J."/>
            <person name="Zhou Z."/>
            <person name="Constantinidou C.I."/>
            <person name="Hu F.Z."/>
            <person name="Bootsma H.J."/>
            <person name="Ehrlich G.D."/>
        </authorList>
    </citation>
    <scope>NUCLEOTIDE SEQUENCE [LARGE SCALE GENOMIC DNA]</scope>
    <source>
        <strain evidence="6 7">Z7574</strain>
    </source>
</reference>
<sequence length="447" mass="50127">MIKINPYYKRFLAVSQINSANLSKSRFDLSILQKTTNTICPSKFFMLQWQAPSFIKIFILRYILQGLSYQFLVNLIYFKSSFMSLIRRRKLTKRQTRQIEQNQTVQADDATFAEGVIVSHFGKQLDVQITNLPTVMPSLPDTDANKPLVQIGTIWRCHARTNLPMLATGDRVKFSLDTTAGLGRIEHLLDRHKLITRPDRYHKVKPVAANVDMLVIVFAPLPKPAVNLIDRYLLIAKLNHITPLLVLNKADLLNEQNSNDQDAIMQMIDEYRALGDQYGFSVIQTSTHTKSGLQTLFRHINGKLSIFAGQSGVGKSSLINELLPNANQSTNIISQNSQLGQHTTTTSRLMPYDAHHVDKGGIIDTPGIREYGIWHLSADDILLGFEELHALADSCQFRDCHHTPNAKGCALWAAAMQGEVLPRRIESLTSLIDEAKAGQSAVKPSAK</sequence>
<keyword evidence="1 3" id="KW-0547">Nucleotide-binding</keyword>
<comment type="caution">
    <text evidence="6">The sequence shown here is derived from an EMBL/GenBank/DDBJ whole genome shotgun (WGS) entry which is preliminary data.</text>
</comment>
<evidence type="ECO:0000256" key="1">
    <source>
        <dbReference type="ARBA" id="ARBA00022741"/>
    </source>
</evidence>
<evidence type="ECO:0000313" key="7">
    <source>
        <dbReference type="Proteomes" id="UP000078446"/>
    </source>
</evidence>
<dbReference type="AlphaFoldDB" id="A0A7Z0V007"/>
<keyword evidence="3" id="KW-0963">Cytoplasm</keyword>
<comment type="similarity">
    <text evidence="3">Belongs to the TRAFAC class YlqF/YawG GTPase family. RsgA subfamily.</text>
</comment>
<dbReference type="EC" id="3.6.1.-" evidence="3"/>
<dbReference type="EMBL" id="LXHE01000002">
    <property type="protein sequence ID" value="OAV01871.1"/>
    <property type="molecule type" value="Genomic_DNA"/>
</dbReference>
<evidence type="ECO:0000256" key="3">
    <source>
        <dbReference type="HAMAP-Rule" id="MF_01820"/>
    </source>
</evidence>
<dbReference type="PANTHER" id="PTHR32120">
    <property type="entry name" value="SMALL RIBOSOMAL SUBUNIT BIOGENESIS GTPASE RSGA"/>
    <property type="match status" value="1"/>
</dbReference>
<dbReference type="NCBIfam" id="TIGR00157">
    <property type="entry name" value="ribosome small subunit-dependent GTPase A"/>
    <property type="match status" value="1"/>
</dbReference>
<keyword evidence="3" id="KW-0694">RNA-binding</keyword>
<proteinExistence type="inferred from homology"/>
<dbReference type="GO" id="GO:0003924">
    <property type="term" value="F:GTPase activity"/>
    <property type="evidence" value="ECO:0007669"/>
    <property type="project" value="UniProtKB-UniRule"/>
</dbReference>
<dbReference type="Gene3D" id="3.40.50.300">
    <property type="entry name" value="P-loop containing nucleotide triphosphate hydrolases"/>
    <property type="match status" value="1"/>
</dbReference>
<name>A0A7Z0V007_MORCA</name>
<dbReference type="Gene3D" id="1.10.40.50">
    <property type="entry name" value="Probable gtpase engc, domain 3"/>
    <property type="match status" value="1"/>
</dbReference>
<keyword evidence="2 3" id="KW-0342">GTP-binding</keyword>
<accession>A0A7Z0V007</accession>
<comment type="subcellular location">
    <subcellularLocation>
        <location evidence="3">Cytoplasm</location>
    </subcellularLocation>
</comment>
<keyword evidence="3" id="KW-0479">Metal-binding</keyword>
<dbReference type="InterPro" id="IPR004881">
    <property type="entry name" value="Ribosome_biogen_GTPase_RsgA"/>
</dbReference>
<keyword evidence="3" id="KW-0862">Zinc</keyword>
<dbReference type="GO" id="GO:0019843">
    <property type="term" value="F:rRNA binding"/>
    <property type="evidence" value="ECO:0007669"/>
    <property type="project" value="UniProtKB-KW"/>
</dbReference>
<dbReference type="InterPro" id="IPR030378">
    <property type="entry name" value="G_CP_dom"/>
</dbReference>
<organism evidence="6 7">
    <name type="scientific">Moraxella catarrhalis</name>
    <name type="common">Branhamella catarrhalis</name>
    <dbReference type="NCBI Taxonomy" id="480"/>
    <lineage>
        <taxon>Bacteria</taxon>
        <taxon>Pseudomonadati</taxon>
        <taxon>Pseudomonadota</taxon>
        <taxon>Gammaproteobacteria</taxon>
        <taxon>Moraxellales</taxon>
        <taxon>Moraxellaceae</taxon>
        <taxon>Moraxella</taxon>
    </lineage>
</organism>
<dbReference type="SUPFAM" id="SSF52540">
    <property type="entry name" value="P-loop containing nucleoside triphosphate hydrolases"/>
    <property type="match status" value="1"/>
</dbReference>
<keyword evidence="3" id="KW-0690">Ribosome biogenesis</keyword>
<dbReference type="InterPro" id="IPR010914">
    <property type="entry name" value="RsgA_GTPase_dom"/>
</dbReference>
<dbReference type="GO" id="GO:0005737">
    <property type="term" value="C:cytoplasm"/>
    <property type="evidence" value="ECO:0007669"/>
    <property type="project" value="UniProtKB-SubCell"/>
</dbReference>
<dbReference type="InterPro" id="IPR027417">
    <property type="entry name" value="P-loop_NTPase"/>
</dbReference>
<dbReference type="InterPro" id="IPR012340">
    <property type="entry name" value="NA-bd_OB-fold"/>
</dbReference>
<evidence type="ECO:0000313" key="6">
    <source>
        <dbReference type="EMBL" id="OAV01871.1"/>
    </source>
</evidence>
<evidence type="ECO:0000256" key="2">
    <source>
        <dbReference type="ARBA" id="ARBA00023134"/>
    </source>
</evidence>
<dbReference type="Gene3D" id="2.40.50.140">
    <property type="entry name" value="Nucleic acid-binding proteins"/>
    <property type="match status" value="1"/>
</dbReference>
<feature type="binding site" evidence="3">
    <location>
        <begin position="309"/>
        <end position="317"/>
    </location>
    <ligand>
        <name>GTP</name>
        <dbReference type="ChEBI" id="CHEBI:37565"/>
    </ligand>
</feature>
<evidence type="ECO:0000259" key="5">
    <source>
        <dbReference type="PROSITE" id="PS51721"/>
    </source>
</evidence>